<keyword evidence="1" id="KW-0479">Metal-binding</keyword>
<dbReference type="InterPro" id="IPR042086">
    <property type="entry name" value="MeTrfase_capping"/>
</dbReference>
<reference evidence="3" key="1">
    <citation type="submission" date="2022-11" db="EMBL/GenBank/DDBJ databases">
        <title>Draft genome sequence of Hoeflea poritis E7-10 and Hoeflea prorocentri PM5-8, separated from scleractinian coral Porites lutea and marine dinoflagellate.</title>
        <authorList>
            <person name="Zhang G."/>
            <person name="Wei Q."/>
            <person name="Cai L."/>
        </authorList>
    </citation>
    <scope>NUCLEOTIDE SEQUENCE</scope>
    <source>
        <strain evidence="3">PM5-8</strain>
    </source>
</reference>
<sequence length="360" mass="40176">MKSTEGMVDYNRNSRAQQQGVNLEAGRIRDLVERIGRVEPEFRIVDYGCGPGISAINAVLPAVEVYEDQFPDAQIVVCHADQPGNDWDALFELTRAGAGYSYGNPNIRTEASIGSFYDRMASEGSVALGTCFAASHWLSHAVEIHSPGVLWFADLTGDARDEMAEIARQDWARFLQRRAEELRPGGYLLVSTLGSIAQEDEVNGIAASGRGIYRALQMVAQQMADDELINQDVLDNFVFALWFPTAEDAEEPLKNDPVLSAAFELDYLSVGSAPGRAHDVFADFVSDPKDYASHYRGYVHAFAASTLRRQLFEPSVEDIAEVDALDKEFFDRLEALYREETSKYAFELWFMTIVLRRTAQ</sequence>
<name>A0A9X3ULV5_9HYPH</name>
<dbReference type="Gene3D" id="3.40.50.150">
    <property type="entry name" value="Vaccinia Virus protein VP39"/>
    <property type="match status" value="1"/>
</dbReference>
<dbReference type="PANTHER" id="PTHR31009">
    <property type="entry name" value="S-ADENOSYL-L-METHIONINE:CARBOXYL METHYLTRANSFERASE FAMILY PROTEIN"/>
    <property type="match status" value="1"/>
</dbReference>
<dbReference type="GO" id="GO:0008168">
    <property type="term" value="F:methyltransferase activity"/>
    <property type="evidence" value="ECO:0007669"/>
    <property type="project" value="InterPro"/>
</dbReference>
<keyword evidence="2" id="KW-0460">Magnesium</keyword>
<dbReference type="AlphaFoldDB" id="A0A9X3ULV5"/>
<gene>
    <name evidence="3" type="ORF">OQ273_11635</name>
</gene>
<evidence type="ECO:0000256" key="2">
    <source>
        <dbReference type="ARBA" id="ARBA00022842"/>
    </source>
</evidence>
<dbReference type="EMBL" id="JAPJZI010000001">
    <property type="protein sequence ID" value="MDA5399226.1"/>
    <property type="molecule type" value="Genomic_DNA"/>
</dbReference>
<evidence type="ECO:0000313" key="3">
    <source>
        <dbReference type="EMBL" id="MDA5399226.1"/>
    </source>
</evidence>
<dbReference type="Pfam" id="PF03492">
    <property type="entry name" value="Methyltransf_7"/>
    <property type="match status" value="1"/>
</dbReference>
<evidence type="ECO:0000313" key="4">
    <source>
        <dbReference type="Proteomes" id="UP001151234"/>
    </source>
</evidence>
<keyword evidence="4" id="KW-1185">Reference proteome</keyword>
<dbReference type="Proteomes" id="UP001151234">
    <property type="component" value="Unassembled WGS sequence"/>
</dbReference>
<evidence type="ECO:0008006" key="5">
    <source>
        <dbReference type="Google" id="ProtNLM"/>
    </source>
</evidence>
<dbReference type="InterPro" id="IPR029063">
    <property type="entry name" value="SAM-dependent_MTases_sf"/>
</dbReference>
<comment type="caution">
    <text evidence="3">The sequence shown here is derived from an EMBL/GenBank/DDBJ whole genome shotgun (WGS) entry which is preliminary data.</text>
</comment>
<accession>A0A9X3ULV5</accession>
<dbReference type="RefSeq" id="WP_267990671.1">
    <property type="nucleotide sequence ID" value="NZ_JAPJZI010000001.1"/>
</dbReference>
<dbReference type="Gene3D" id="1.10.1200.270">
    <property type="entry name" value="Methyltransferase, alpha-helical capping domain"/>
    <property type="match status" value="1"/>
</dbReference>
<dbReference type="InterPro" id="IPR005299">
    <property type="entry name" value="MeTrfase_7"/>
</dbReference>
<evidence type="ECO:0000256" key="1">
    <source>
        <dbReference type="ARBA" id="ARBA00022723"/>
    </source>
</evidence>
<organism evidence="3 4">
    <name type="scientific">Hoeflea prorocentri</name>
    <dbReference type="NCBI Taxonomy" id="1922333"/>
    <lineage>
        <taxon>Bacteria</taxon>
        <taxon>Pseudomonadati</taxon>
        <taxon>Pseudomonadota</taxon>
        <taxon>Alphaproteobacteria</taxon>
        <taxon>Hyphomicrobiales</taxon>
        <taxon>Rhizobiaceae</taxon>
        <taxon>Hoeflea</taxon>
    </lineage>
</organism>
<dbReference type="SUPFAM" id="SSF53335">
    <property type="entry name" value="S-adenosyl-L-methionine-dependent methyltransferases"/>
    <property type="match status" value="1"/>
</dbReference>
<proteinExistence type="predicted"/>
<protein>
    <recommendedName>
        <fullName evidence="5">SAM-dependent methyltransferase</fullName>
    </recommendedName>
</protein>
<dbReference type="GO" id="GO:0046872">
    <property type="term" value="F:metal ion binding"/>
    <property type="evidence" value="ECO:0007669"/>
    <property type="project" value="UniProtKB-KW"/>
</dbReference>